<evidence type="ECO:0000256" key="2">
    <source>
        <dbReference type="ARBA" id="ARBA00010125"/>
    </source>
</evidence>
<reference evidence="7 8" key="1">
    <citation type="journal article" date="2013" name="Nature">
        <title>Insights into bilaterian evolution from three spiralian genomes.</title>
        <authorList>
            <person name="Simakov O."/>
            <person name="Marletaz F."/>
            <person name="Cho S.J."/>
            <person name="Edsinger-Gonzales E."/>
            <person name="Havlak P."/>
            <person name="Hellsten U."/>
            <person name="Kuo D.H."/>
            <person name="Larsson T."/>
            <person name="Lv J."/>
            <person name="Arendt D."/>
            <person name="Savage R."/>
            <person name="Osoegawa K."/>
            <person name="de Jong P."/>
            <person name="Grimwood J."/>
            <person name="Chapman J.A."/>
            <person name="Shapiro H."/>
            <person name="Aerts A."/>
            <person name="Otillar R.P."/>
            <person name="Terry A.Y."/>
            <person name="Boore J.L."/>
            <person name="Grigoriev I.V."/>
            <person name="Lindberg D.R."/>
            <person name="Seaver E.C."/>
            <person name="Weisblat D.A."/>
            <person name="Putnam N.H."/>
            <person name="Rokhsar D.S."/>
        </authorList>
    </citation>
    <scope>NUCLEOTIDE SEQUENCE [LARGE SCALE GENOMIC DNA]</scope>
</reference>
<name>V4A4G9_LOTGI</name>
<dbReference type="HOGENOM" id="CLU_056255_0_0_1"/>
<organism evidence="7 8">
    <name type="scientific">Lottia gigantea</name>
    <name type="common">Giant owl limpet</name>
    <dbReference type="NCBI Taxonomy" id="225164"/>
    <lineage>
        <taxon>Eukaryota</taxon>
        <taxon>Metazoa</taxon>
        <taxon>Spiralia</taxon>
        <taxon>Lophotrochozoa</taxon>
        <taxon>Mollusca</taxon>
        <taxon>Gastropoda</taxon>
        <taxon>Patellogastropoda</taxon>
        <taxon>Lottioidea</taxon>
        <taxon>Lottiidae</taxon>
        <taxon>Lottia</taxon>
    </lineage>
</organism>
<dbReference type="GeneID" id="20232329"/>
<dbReference type="InterPro" id="IPR018781">
    <property type="entry name" value="TPRA1/CAND2/CAND8"/>
</dbReference>
<dbReference type="STRING" id="225164.V4A4G9"/>
<evidence type="ECO:0000256" key="3">
    <source>
        <dbReference type="ARBA" id="ARBA00022692"/>
    </source>
</evidence>
<evidence type="ECO:0000256" key="5">
    <source>
        <dbReference type="ARBA" id="ARBA00023136"/>
    </source>
</evidence>
<keyword evidence="3 6" id="KW-0812">Transmembrane</keyword>
<keyword evidence="5 6" id="KW-0472">Membrane</keyword>
<dbReference type="PANTHER" id="PTHR15876:SF8">
    <property type="entry name" value="TRANSMEMBRANE PROTEIN ADIPOCYTE-ASSOCIATED 1"/>
    <property type="match status" value="1"/>
</dbReference>
<gene>
    <name evidence="7" type="ORF">LOTGIDRAFT_124095</name>
</gene>
<dbReference type="KEGG" id="lgi:LOTGIDRAFT_124095"/>
<evidence type="ECO:0008006" key="9">
    <source>
        <dbReference type="Google" id="ProtNLM"/>
    </source>
</evidence>
<comment type="subcellular location">
    <subcellularLocation>
        <location evidence="1">Membrane</location>
        <topology evidence="1">Multi-pass membrane protein</topology>
    </subcellularLocation>
</comment>
<feature type="non-terminal residue" evidence="7">
    <location>
        <position position="1"/>
    </location>
</feature>
<feature type="transmembrane region" description="Helical" evidence="6">
    <location>
        <begin position="196"/>
        <end position="221"/>
    </location>
</feature>
<evidence type="ECO:0000256" key="6">
    <source>
        <dbReference type="SAM" id="Phobius"/>
    </source>
</evidence>
<sequence>SRVRVWDLIILIPNAVFAIFLVWRLRSAINKLQNSNSPIFKAFYGLVFLVAVISILRCIVAMTVNASVVAGDIADKVIWLVLRFFLLATELSVVTFGLLFGHLESHASIRRVLIVTSFIALAYSSTQGTLEFIHPDPKFRIQSPTNGTDNYDIFAHGGMIFWFSSSLFFFVVYSIIYILPWTSITKRLALPSKKSFYLYCLALAILNLTQSIGSALIYYSIDNGRCVVDVTTYLYFTLYDPLVYGTFLREFFSITQPSILFSYKHQVDDLGEEDTVSMPCHTGYDKDDNYSTSYDSTHFDRSLNSSGNQPSLSVNSDFYQIST</sequence>
<evidence type="ECO:0000256" key="1">
    <source>
        <dbReference type="ARBA" id="ARBA00004141"/>
    </source>
</evidence>
<dbReference type="AlphaFoldDB" id="V4A4G9"/>
<feature type="transmembrane region" description="Helical" evidence="6">
    <location>
        <begin position="43"/>
        <end position="65"/>
    </location>
</feature>
<feature type="transmembrane region" description="Helical" evidence="6">
    <location>
        <begin position="77"/>
        <end position="100"/>
    </location>
</feature>
<dbReference type="RefSeq" id="XP_009059330.1">
    <property type="nucleotide sequence ID" value="XM_009061082.1"/>
</dbReference>
<feature type="transmembrane region" description="Helical" evidence="6">
    <location>
        <begin position="6"/>
        <end position="23"/>
    </location>
</feature>
<feature type="transmembrane region" description="Helical" evidence="6">
    <location>
        <begin position="112"/>
        <end position="133"/>
    </location>
</feature>
<keyword evidence="8" id="KW-1185">Reference proteome</keyword>
<dbReference type="Proteomes" id="UP000030746">
    <property type="component" value="Unassembled WGS sequence"/>
</dbReference>
<dbReference type="Pfam" id="PF10160">
    <property type="entry name" value="Tmemb_40"/>
    <property type="match status" value="1"/>
</dbReference>
<feature type="transmembrane region" description="Helical" evidence="6">
    <location>
        <begin position="233"/>
        <end position="252"/>
    </location>
</feature>
<evidence type="ECO:0000256" key="4">
    <source>
        <dbReference type="ARBA" id="ARBA00022989"/>
    </source>
</evidence>
<dbReference type="GO" id="GO:0005886">
    <property type="term" value="C:plasma membrane"/>
    <property type="evidence" value="ECO:0007669"/>
    <property type="project" value="TreeGrafter"/>
</dbReference>
<dbReference type="CTD" id="20232329"/>
<protein>
    <recommendedName>
        <fullName evidence="9">Transmembrane protein adipocyte-associated 1</fullName>
    </recommendedName>
</protein>
<dbReference type="EMBL" id="KB202518">
    <property type="protein sequence ID" value="ESO89855.1"/>
    <property type="molecule type" value="Genomic_DNA"/>
</dbReference>
<comment type="similarity">
    <text evidence="2">Belongs to the UPF0359 family.</text>
</comment>
<feature type="transmembrane region" description="Helical" evidence="6">
    <location>
        <begin position="153"/>
        <end position="176"/>
    </location>
</feature>
<keyword evidence="4 6" id="KW-1133">Transmembrane helix</keyword>
<evidence type="ECO:0000313" key="7">
    <source>
        <dbReference type="EMBL" id="ESO89855.1"/>
    </source>
</evidence>
<dbReference type="GO" id="GO:0004930">
    <property type="term" value="F:G protein-coupled receptor activity"/>
    <property type="evidence" value="ECO:0007669"/>
    <property type="project" value="TreeGrafter"/>
</dbReference>
<proteinExistence type="inferred from homology"/>
<dbReference type="PANTHER" id="PTHR15876">
    <property type="entry name" value="TRANSMEMBRANE PROTEIN ADIPOCYTE-ASSOCIATED 1"/>
    <property type="match status" value="1"/>
</dbReference>
<evidence type="ECO:0000313" key="8">
    <source>
        <dbReference type="Proteomes" id="UP000030746"/>
    </source>
</evidence>
<accession>V4A4G9</accession>
<dbReference type="OrthoDB" id="10027388at2759"/>
<dbReference type="OMA" id="LQAWQCS"/>